<evidence type="ECO:0000256" key="1">
    <source>
        <dbReference type="ARBA" id="ARBA00023015"/>
    </source>
</evidence>
<keyword evidence="3 4" id="KW-0804">Transcription</keyword>
<keyword evidence="8" id="KW-1185">Reference proteome</keyword>
<dbReference type="OrthoDB" id="5511940at2"/>
<dbReference type="InterPro" id="IPR001437">
    <property type="entry name" value="Tscrpt_elong_fac_GreA/B_C"/>
</dbReference>
<keyword evidence="7" id="KW-0648">Protein biosynthesis</keyword>
<evidence type="ECO:0000313" key="7">
    <source>
        <dbReference type="EMBL" id="SBS36527.1"/>
    </source>
</evidence>
<keyword evidence="1 4" id="KW-0805">Transcription regulation</keyword>
<dbReference type="InterPro" id="IPR036805">
    <property type="entry name" value="Tscrpt_elong_fac_GreA/B_N_sf"/>
</dbReference>
<comment type="similarity">
    <text evidence="4">Belongs to the GreA/GreB family. GreB subfamily.</text>
</comment>
<dbReference type="FunFam" id="1.10.287.180:FF:000001">
    <property type="entry name" value="Transcription elongation factor GreA"/>
    <property type="match status" value="1"/>
</dbReference>
<dbReference type="SUPFAM" id="SSF54534">
    <property type="entry name" value="FKBP-like"/>
    <property type="match status" value="1"/>
</dbReference>
<dbReference type="GO" id="GO:0003746">
    <property type="term" value="F:translation elongation factor activity"/>
    <property type="evidence" value="ECO:0007669"/>
    <property type="project" value="UniProtKB-KW"/>
</dbReference>
<dbReference type="InterPro" id="IPR023459">
    <property type="entry name" value="Tscrpt_elong_fac_GreA/B_fam"/>
</dbReference>
<dbReference type="FunFam" id="3.10.50.30:FF:000001">
    <property type="entry name" value="Transcription elongation factor GreA"/>
    <property type="match status" value="1"/>
</dbReference>
<comment type="function">
    <text evidence="4">Necessary for efficient RNA polymerase transcription elongation past template-encoded arresting sites. The arresting sites in DNA have the property of trapping a certain fraction of elongating RNA polymerases that pass through, resulting in locked ternary complexes. Cleavage of the nascent transcript by cleavage factors such as GreA or GreB allows the resumption of elongation from the new 3'terminus. GreB releases sequences of up to 9 nucleotides in length.</text>
</comment>
<dbReference type="Pfam" id="PF03449">
    <property type="entry name" value="GreA_GreB_N"/>
    <property type="match status" value="1"/>
</dbReference>
<evidence type="ECO:0000256" key="3">
    <source>
        <dbReference type="ARBA" id="ARBA00023163"/>
    </source>
</evidence>
<reference evidence="7 8" key="1">
    <citation type="submission" date="2016-06" db="EMBL/GenBank/DDBJ databases">
        <authorList>
            <person name="Kjaerup R.B."/>
            <person name="Dalgaard T.S."/>
            <person name="Juul-Madsen H.R."/>
        </authorList>
    </citation>
    <scope>NUCLEOTIDE SEQUENCE [LARGE SCALE GENOMIC DNA]</scope>
    <source>
        <strain evidence="7 8">CECT 8886</strain>
    </source>
</reference>
<dbReference type="HAMAP" id="MF_00105">
    <property type="entry name" value="GreA_GreB"/>
    <property type="match status" value="1"/>
</dbReference>
<proteinExistence type="inferred from homology"/>
<dbReference type="PANTHER" id="PTHR30437">
    <property type="entry name" value="TRANSCRIPTION ELONGATION FACTOR GREA"/>
    <property type="match status" value="1"/>
</dbReference>
<dbReference type="GO" id="GO:0032784">
    <property type="term" value="P:regulation of DNA-templated transcription elongation"/>
    <property type="evidence" value="ECO:0007669"/>
    <property type="project" value="UniProtKB-UniRule"/>
</dbReference>
<dbReference type="GO" id="GO:0070063">
    <property type="term" value="F:RNA polymerase binding"/>
    <property type="evidence" value="ECO:0007669"/>
    <property type="project" value="InterPro"/>
</dbReference>
<dbReference type="InterPro" id="IPR028624">
    <property type="entry name" value="Tscrpt_elong_fac_GreA/B"/>
</dbReference>
<dbReference type="InterPro" id="IPR022691">
    <property type="entry name" value="Tscrpt_elong_fac_GreA/B_N"/>
</dbReference>
<evidence type="ECO:0000256" key="2">
    <source>
        <dbReference type="ARBA" id="ARBA00023125"/>
    </source>
</evidence>
<protein>
    <recommendedName>
        <fullName evidence="4">Transcription elongation factor GreB</fullName>
    </recommendedName>
    <alternativeName>
        <fullName evidence="4">Transcript cleavage factor GreB</fullName>
    </alternativeName>
</protein>
<dbReference type="EMBL" id="FLOB01000013">
    <property type="protein sequence ID" value="SBS36527.1"/>
    <property type="molecule type" value="Genomic_DNA"/>
</dbReference>
<feature type="domain" description="Transcription elongation factor GreA/GreB C-terminal" evidence="5">
    <location>
        <begin position="91"/>
        <end position="164"/>
    </location>
</feature>
<keyword evidence="7" id="KW-0251">Elongation factor</keyword>
<evidence type="ECO:0000259" key="5">
    <source>
        <dbReference type="Pfam" id="PF01272"/>
    </source>
</evidence>
<gene>
    <name evidence="4 7" type="primary">greB</name>
    <name evidence="7" type="ORF">MSP8886_03740</name>
</gene>
<dbReference type="PANTHER" id="PTHR30437:SF6">
    <property type="entry name" value="TRANSCRIPTION ELONGATION FACTOR GREB"/>
    <property type="match status" value="1"/>
</dbReference>
<dbReference type="InterPro" id="IPR018151">
    <property type="entry name" value="TF_GreA/GreB_CS"/>
</dbReference>
<dbReference type="GO" id="GO:0003677">
    <property type="term" value="F:DNA binding"/>
    <property type="evidence" value="ECO:0007669"/>
    <property type="project" value="UniProtKB-UniRule"/>
</dbReference>
<name>A0A1A8TSG2_9GAMM</name>
<dbReference type="Gene3D" id="1.10.287.180">
    <property type="entry name" value="Transcription elongation factor, GreA/GreB, N-terminal domain"/>
    <property type="match status" value="1"/>
</dbReference>
<feature type="domain" description="Transcription elongation factor GreA/GreB N-terminal" evidence="6">
    <location>
        <begin position="14"/>
        <end position="83"/>
    </location>
</feature>
<dbReference type="PROSITE" id="PS00829">
    <property type="entry name" value="GREAB_1"/>
    <property type="match status" value="1"/>
</dbReference>
<dbReference type="PROSITE" id="PS00830">
    <property type="entry name" value="GREAB_2"/>
    <property type="match status" value="1"/>
</dbReference>
<dbReference type="Gene3D" id="3.10.50.30">
    <property type="entry name" value="Transcription elongation factor, GreA/GreB, C-terminal domain"/>
    <property type="match status" value="1"/>
</dbReference>
<dbReference type="NCBIfam" id="NF002506">
    <property type="entry name" value="PRK01885.1"/>
    <property type="match status" value="1"/>
</dbReference>
<dbReference type="NCBIfam" id="TIGR01461">
    <property type="entry name" value="greB"/>
    <property type="match status" value="1"/>
</dbReference>
<dbReference type="PIRSF" id="PIRSF006092">
    <property type="entry name" value="GreA_GreB"/>
    <property type="match status" value="1"/>
</dbReference>
<evidence type="ECO:0000259" key="6">
    <source>
        <dbReference type="Pfam" id="PF03449"/>
    </source>
</evidence>
<dbReference type="RefSeq" id="WP_067019365.1">
    <property type="nucleotide sequence ID" value="NZ_FLOB01000013.1"/>
</dbReference>
<dbReference type="AlphaFoldDB" id="A0A1A8TSG2"/>
<accession>A0A1A8TSG2</accession>
<sequence>MSRYRPPSPPKSAYITHEGAQTLLSELKYLWKEKRPAVTESVREAAAQGDRSENAEYIYGKKQLREIDRRVRYLEKRLEVCTVVDRLPADQSRVFFGAWVTIEDESGEQRTHRIVGPDELDHDPAYISIDSPVAKALLKKQEGDEAMIRLANSEKTYFIEAIEYRPISV</sequence>
<dbReference type="GO" id="GO:0006354">
    <property type="term" value="P:DNA-templated transcription elongation"/>
    <property type="evidence" value="ECO:0007669"/>
    <property type="project" value="TreeGrafter"/>
</dbReference>
<dbReference type="STRING" id="1792290.MSP8886_03740"/>
<dbReference type="HAMAP" id="MF_00930">
    <property type="entry name" value="GreB"/>
    <property type="match status" value="1"/>
</dbReference>
<dbReference type="Pfam" id="PF01272">
    <property type="entry name" value="GreA_GreB"/>
    <property type="match status" value="1"/>
</dbReference>
<evidence type="ECO:0000313" key="8">
    <source>
        <dbReference type="Proteomes" id="UP000092544"/>
    </source>
</evidence>
<dbReference type="SUPFAM" id="SSF46557">
    <property type="entry name" value="GreA transcript cleavage protein, N-terminal domain"/>
    <property type="match status" value="1"/>
</dbReference>
<keyword evidence="2 4" id="KW-0238">DNA-binding</keyword>
<organism evidence="7 8">
    <name type="scientific">Marinomonas spartinae</name>
    <dbReference type="NCBI Taxonomy" id="1792290"/>
    <lineage>
        <taxon>Bacteria</taxon>
        <taxon>Pseudomonadati</taxon>
        <taxon>Pseudomonadota</taxon>
        <taxon>Gammaproteobacteria</taxon>
        <taxon>Oceanospirillales</taxon>
        <taxon>Oceanospirillaceae</taxon>
        <taxon>Marinomonas</taxon>
    </lineage>
</organism>
<dbReference type="InterPro" id="IPR036953">
    <property type="entry name" value="GreA/GreB_C_sf"/>
</dbReference>
<dbReference type="Proteomes" id="UP000092544">
    <property type="component" value="Unassembled WGS sequence"/>
</dbReference>
<dbReference type="InterPro" id="IPR006358">
    <property type="entry name" value="Tscrpt_elong_fac_GreB"/>
</dbReference>
<evidence type="ECO:0000256" key="4">
    <source>
        <dbReference type="HAMAP-Rule" id="MF_00930"/>
    </source>
</evidence>